<reference evidence="1" key="1">
    <citation type="submission" date="2021-11" db="EMBL/GenBank/DDBJ databases">
        <title>Study of the species diversity of bacterial strains isolated from a unique natural object - Shulgan-Tash cave (Bashkiria).</title>
        <authorList>
            <person name="Sazanova A.L."/>
            <person name="Chirak E.R."/>
            <person name="Safronova V.I."/>
        </authorList>
    </citation>
    <scope>NUCLEOTIDE SEQUENCE</scope>
    <source>
        <strain evidence="1">P1</strain>
    </source>
</reference>
<accession>A0AC61U7D7</accession>
<dbReference type="EMBL" id="CP087977">
    <property type="protein sequence ID" value="UUZ45798.1"/>
    <property type="molecule type" value="Genomic_DNA"/>
</dbReference>
<evidence type="ECO:0000313" key="2">
    <source>
        <dbReference type="Proteomes" id="UP001059663"/>
    </source>
</evidence>
<dbReference type="Proteomes" id="UP001059663">
    <property type="component" value="Chromosome"/>
</dbReference>
<gene>
    <name evidence="1" type="ORF">LP422_07630</name>
</gene>
<proteinExistence type="predicted"/>
<evidence type="ECO:0000313" key="1">
    <source>
        <dbReference type="EMBL" id="UUZ45798.1"/>
    </source>
</evidence>
<protein>
    <submittedName>
        <fullName evidence="1">Uncharacterized protein</fullName>
    </submittedName>
</protein>
<sequence length="110" mass="12767">MAARLRPRPRGRRRGLSRAHRRRDRGCRHRATGTGEGGGPGPPRPRHPRYRDRTPGEFVFGEHGPFRQRGHTLVRTPRGMREPYYARLGFTPEGDHYVLRTDPGEEVHQR</sequence>
<organism evidence="1 2">
    <name type="scientific">Janibacter limosus</name>
    <dbReference type="NCBI Taxonomy" id="53458"/>
    <lineage>
        <taxon>Bacteria</taxon>
        <taxon>Bacillati</taxon>
        <taxon>Actinomycetota</taxon>
        <taxon>Actinomycetes</taxon>
        <taxon>Micrococcales</taxon>
        <taxon>Intrasporangiaceae</taxon>
        <taxon>Janibacter</taxon>
    </lineage>
</organism>
<name>A0AC61U7D7_9MICO</name>